<reference evidence="7 8" key="1">
    <citation type="journal article" date="2018" name="PLoS Genet.">
        <title>Population sequencing reveals clonal diversity and ancestral inbreeding in the grapevine cultivar Chardonnay.</title>
        <authorList>
            <person name="Roach M.J."/>
            <person name="Johnson D.L."/>
            <person name="Bohlmann J."/>
            <person name="van Vuuren H.J."/>
            <person name="Jones S.J."/>
            <person name="Pretorius I.S."/>
            <person name="Schmidt S.A."/>
            <person name="Borneman A.R."/>
        </authorList>
    </citation>
    <scope>NUCLEOTIDE SEQUENCE [LARGE SCALE GENOMIC DNA]</scope>
    <source>
        <strain evidence="8">cv. Chardonnay</strain>
        <tissue evidence="7">Leaf</tissue>
    </source>
</reference>
<keyword evidence="1" id="KW-0645">Protease</keyword>
<feature type="region of interest" description="Disordered" evidence="5">
    <location>
        <begin position="231"/>
        <end position="255"/>
    </location>
</feature>
<organism evidence="7 8">
    <name type="scientific">Vitis vinifera</name>
    <name type="common">Grape</name>
    <dbReference type="NCBI Taxonomy" id="29760"/>
    <lineage>
        <taxon>Eukaryota</taxon>
        <taxon>Viridiplantae</taxon>
        <taxon>Streptophyta</taxon>
        <taxon>Embryophyta</taxon>
        <taxon>Tracheophyta</taxon>
        <taxon>Spermatophyta</taxon>
        <taxon>Magnoliopsida</taxon>
        <taxon>eudicotyledons</taxon>
        <taxon>Gunneridae</taxon>
        <taxon>Pentapetalae</taxon>
        <taxon>rosids</taxon>
        <taxon>Vitales</taxon>
        <taxon>Vitaceae</taxon>
        <taxon>Viteae</taxon>
        <taxon>Vitis</taxon>
    </lineage>
</organism>
<dbReference type="InterPro" id="IPR043502">
    <property type="entry name" value="DNA/RNA_pol_sf"/>
</dbReference>
<dbReference type="Gene3D" id="3.30.420.10">
    <property type="entry name" value="Ribonuclease H-like superfamily/Ribonuclease H"/>
    <property type="match status" value="1"/>
</dbReference>
<evidence type="ECO:0000256" key="2">
    <source>
        <dbReference type="ARBA" id="ARBA00022723"/>
    </source>
</evidence>
<dbReference type="CDD" id="cd09272">
    <property type="entry name" value="RNase_HI_RT_Ty1"/>
    <property type="match status" value="1"/>
</dbReference>
<evidence type="ECO:0000256" key="5">
    <source>
        <dbReference type="SAM" id="MobiDB-lite"/>
    </source>
</evidence>
<evidence type="ECO:0000259" key="6">
    <source>
        <dbReference type="PROSITE" id="PS50994"/>
    </source>
</evidence>
<evidence type="ECO:0000256" key="4">
    <source>
        <dbReference type="ARBA" id="ARBA00022801"/>
    </source>
</evidence>
<dbReference type="Proteomes" id="UP000288805">
    <property type="component" value="Unassembled WGS sequence"/>
</dbReference>
<dbReference type="InterPro" id="IPR057670">
    <property type="entry name" value="SH3_retrovirus"/>
</dbReference>
<accession>A0A438IZ95</accession>
<dbReference type="InterPro" id="IPR012337">
    <property type="entry name" value="RNaseH-like_sf"/>
</dbReference>
<feature type="compositionally biased region" description="Low complexity" evidence="5">
    <location>
        <begin position="242"/>
        <end position="255"/>
    </location>
</feature>
<dbReference type="GO" id="GO:0004190">
    <property type="term" value="F:aspartic-type endopeptidase activity"/>
    <property type="evidence" value="ECO:0007669"/>
    <property type="project" value="UniProtKB-KW"/>
</dbReference>
<dbReference type="GO" id="GO:0046872">
    <property type="term" value="F:metal ion binding"/>
    <property type="evidence" value="ECO:0007669"/>
    <property type="project" value="UniProtKB-KW"/>
</dbReference>
<feature type="region of interest" description="Disordered" evidence="5">
    <location>
        <begin position="1"/>
        <end position="20"/>
    </location>
</feature>
<dbReference type="Pfam" id="PF14244">
    <property type="entry name" value="Retrotran_gag_3"/>
    <property type="match status" value="1"/>
</dbReference>
<dbReference type="GO" id="GO:0015074">
    <property type="term" value="P:DNA integration"/>
    <property type="evidence" value="ECO:0007669"/>
    <property type="project" value="InterPro"/>
</dbReference>
<dbReference type="GO" id="GO:0003676">
    <property type="term" value="F:nucleic acid binding"/>
    <property type="evidence" value="ECO:0007669"/>
    <property type="project" value="InterPro"/>
</dbReference>
<gene>
    <name evidence="7" type="primary">RE1_312</name>
    <name evidence="7" type="ORF">CK203_019535</name>
</gene>
<dbReference type="InterPro" id="IPR036397">
    <property type="entry name" value="RNaseH_sf"/>
</dbReference>
<keyword evidence="4" id="KW-0378">Hydrolase</keyword>
<proteinExistence type="predicted"/>
<protein>
    <submittedName>
        <fullName evidence="7">Retrovirus-related Pol polyprotein from transposon RE1</fullName>
    </submittedName>
</protein>
<evidence type="ECO:0000256" key="1">
    <source>
        <dbReference type="ARBA" id="ARBA00022670"/>
    </source>
</evidence>
<feature type="domain" description="Integrase catalytic" evidence="6">
    <location>
        <begin position="304"/>
        <end position="485"/>
    </location>
</feature>
<dbReference type="EMBL" id="QGNW01000073">
    <property type="protein sequence ID" value="RVX02013.1"/>
    <property type="molecule type" value="Genomic_DNA"/>
</dbReference>
<dbReference type="InterPro" id="IPR054722">
    <property type="entry name" value="PolX-like_BBD"/>
</dbReference>
<dbReference type="PROSITE" id="PS50994">
    <property type="entry name" value="INTEGRASE"/>
    <property type="match status" value="1"/>
</dbReference>
<dbReference type="Pfam" id="PF22936">
    <property type="entry name" value="Pol_BBD"/>
    <property type="match status" value="1"/>
</dbReference>
<dbReference type="SUPFAM" id="SSF56672">
    <property type="entry name" value="DNA/RNA polymerases"/>
    <property type="match status" value="1"/>
</dbReference>
<dbReference type="PANTHER" id="PTHR42648:SF31">
    <property type="entry name" value="RNA-DIRECTED DNA POLYMERASE"/>
    <property type="match status" value="1"/>
</dbReference>
<dbReference type="Pfam" id="PF25597">
    <property type="entry name" value="SH3_retrovirus"/>
    <property type="match status" value="1"/>
</dbReference>
<keyword evidence="3" id="KW-0064">Aspartyl protease</keyword>
<dbReference type="SUPFAM" id="SSF53098">
    <property type="entry name" value="Ribonuclease H-like"/>
    <property type="match status" value="1"/>
</dbReference>
<dbReference type="InterPro" id="IPR039537">
    <property type="entry name" value="Retrotran_Ty1/copia-like"/>
</dbReference>
<evidence type="ECO:0000313" key="7">
    <source>
        <dbReference type="EMBL" id="RVX02013.1"/>
    </source>
</evidence>
<dbReference type="PANTHER" id="PTHR42648">
    <property type="entry name" value="TRANSPOSASE, PUTATIVE-RELATED"/>
    <property type="match status" value="1"/>
</dbReference>
<dbReference type="GO" id="GO:0006508">
    <property type="term" value="P:proteolysis"/>
    <property type="evidence" value="ECO:0007669"/>
    <property type="project" value="UniProtKB-KW"/>
</dbReference>
<name>A0A438IZ95_VITVI</name>
<evidence type="ECO:0000313" key="8">
    <source>
        <dbReference type="Proteomes" id="UP000288805"/>
    </source>
</evidence>
<evidence type="ECO:0000256" key="3">
    <source>
        <dbReference type="ARBA" id="ARBA00022750"/>
    </source>
</evidence>
<dbReference type="Pfam" id="PF07727">
    <property type="entry name" value="RVT_2"/>
    <property type="match status" value="2"/>
</dbReference>
<dbReference type="InterPro" id="IPR029472">
    <property type="entry name" value="Copia-like_N"/>
</dbReference>
<keyword evidence="2" id="KW-0479">Metal-binding</keyword>
<dbReference type="InterPro" id="IPR001584">
    <property type="entry name" value="Integrase_cat-core"/>
</dbReference>
<dbReference type="AlphaFoldDB" id="A0A438IZ95"/>
<comment type="caution">
    <text evidence="7">The sequence shown here is derived from an EMBL/GenBank/DDBJ whole genome shotgun (WGS) entry which is preliminary data.</text>
</comment>
<dbReference type="InterPro" id="IPR013103">
    <property type="entry name" value="RVT_2"/>
</dbReference>
<sequence length="1048" mass="116659">MTRGSTITRATTGVPNSLSSMEDSTSPYFLHNSNHPGIVLVSHHLTGANYNTWSRAMVMALTAKNKISFIDGSIHCPESDDLLFGTWIRCNSMDELKGFQPLLECACGTMKTWMEFQQQEYVMQFLMGLNESFVQTHSQILMMEPLPPIAKVFSLVAQDERQRSINYGLYTPPDSVAANDSNSTVAISAARLNSKPKKDQPTCSHYGILGHTVDKCYKLYGYPPGYKFKSKNPHAKAQANQTSSRTTEASATADSPLASLSPAQCQQLIALLTSQLHDNTLATPELQQPGPSVSSFSGIFSLSSVSFPNSLDSSAWVLDTGATHHVCCSLPSFVSSVPASNSSVTLPNGHLVSISRIGSVQLSPHITLTDVLFVPQFQFNLLSTQFNVKIKSVHSDNAPELAFSDFFRAQGILSFHSCNETPQQNSVVERKHQHILNVARALHFQSNLPLPYWSNCILTAVYLINRTPSPLLINKTPFELLFKKKPSYSHLKAFGCLCYASTLNHSHTKFSPRAIKVVFLGYPPGYKAYKLLNLSTNTTFISRDVIFHESIFPFQNDDSQPCHSDFFSDLVLPLPISISSNDSTNPSFSPTSLSLDRPTRSRRAPSYLQDYHCSSTSFASQSTCHPLSQVLDYHKLSTPHTTLVNAISSNFEPTTYAEAAVIPEWQAAMSEELRALKENSTWSLTTLPPGKHTVGCKWVYRIKYRADGTIERYKARLVAKGYTQQEGVDYLDTFSPIAKLVTIKEVYMSLPPGLYHEGSPYLSTLFANFTSFKQSASDNSLFVKINGNSFIALLVYVDDIVIASNDQENVDELKKFLNGCFKLKDLGNLKYFLGLKVGRSSKGISVSQRHYALQLLSDTGYLGCKTRKTPMDPNVKFSQDEGDLLDDPSIFLPSLGFLIYKQHIMFYSMLKLTVGQGDQLVDFCVFIGDSLVSWKSKKQHTVSRSSAEAEYRSMANATCELMWMFSLFKDLHINHPQPALLFCDNQAALHIAANPIFHERTKHIEIDCHLVREKVQDGRLKTLHVSSQHQVADLLTKAPPSNTIHNFT</sequence>